<dbReference type="SUPFAM" id="SSF50022">
    <property type="entry name" value="ISP domain"/>
    <property type="match status" value="1"/>
</dbReference>
<dbReference type="InterPro" id="IPR017941">
    <property type="entry name" value="Rieske_2Fe-2S"/>
</dbReference>
<dbReference type="AlphaFoldDB" id="Q1N0I4"/>
<dbReference type="InterPro" id="IPR036922">
    <property type="entry name" value="Rieske_2Fe-2S_sf"/>
</dbReference>
<evidence type="ECO:0000256" key="4">
    <source>
        <dbReference type="ARBA" id="ARBA00023014"/>
    </source>
</evidence>
<protein>
    <submittedName>
        <fullName evidence="6">Rieske (2Fe-2S) region protein</fullName>
    </submittedName>
</protein>
<keyword evidence="7" id="KW-1185">Reference proteome</keyword>
<evidence type="ECO:0000313" key="6">
    <source>
        <dbReference type="EMBL" id="EAT11680.1"/>
    </source>
</evidence>
<evidence type="ECO:0000256" key="1">
    <source>
        <dbReference type="ARBA" id="ARBA00022714"/>
    </source>
</evidence>
<dbReference type="PROSITE" id="PS51296">
    <property type="entry name" value="RIESKE"/>
    <property type="match status" value="1"/>
</dbReference>
<evidence type="ECO:0000313" key="7">
    <source>
        <dbReference type="Proteomes" id="UP000004263"/>
    </source>
</evidence>
<feature type="domain" description="Rieske" evidence="5">
    <location>
        <begin position="3"/>
        <end position="104"/>
    </location>
</feature>
<keyword evidence="1" id="KW-0001">2Fe-2S</keyword>
<accession>Q1N0I4</accession>
<dbReference type="OrthoDB" id="9794779at2"/>
<evidence type="ECO:0000256" key="2">
    <source>
        <dbReference type="ARBA" id="ARBA00022723"/>
    </source>
</evidence>
<dbReference type="RefSeq" id="WP_007016450.1">
    <property type="nucleotide sequence ID" value="NZ_AAQH01000014.1"/>
</dbReference>
<dbReference type="Proteomes" id="UP000004263">
    <property type="component" value="Unassembled WGS sequence"/>
</dbReference>
<keyword evidence="2" id="KW-0479">Metal-binding</keyword>
<dbReference type="STRING" id="207949.RED65_06017"/>
<proteinExistence type="predicted"/>
<gene>
    <name evidence="6" type="ORF">RED65_06017</name>
</gene>
<organism evidence="6 7">
    <name type="scientific">Bermanella marisrubri</name>
    <dbReference type="NCBI Taxonomy" id="207949"/>
    <lineage>
        <taxon>Bacteria</taxon>
        <taxon>Pseudomonadati</taxon>
        <taxon>Pseudomonadota</taxon>
        <taxon>Gammaproteobacteria</taxon>
        <taxon>Oceanospirillales</taxon>
        <taxon>Oceanospirillaceae</taxon>
        <taxon>Bermanella</taxon>
    </lineage>
</organism>
<comment type="caution">
    <text evidence="6">The sequence shown here is derived from an EMBL/GenBank/DDBJ whole genome shotgun (WGS) entry which is preliminary data.</text>
</comment>
<dbReference type="Gene3D" id="2.102.10.10">
    <property type="entry name" value="Rieske [2Fe-2S] iron-sulphur domain"/>
    <property type="match status" value="1"/>
</dbReference>
<dbReference type="EMBL" id="AAQH01000014">
    <property type="protein sequence ID" value="EAT11680.1"/>
    <property type="molecule type" value="Genomic_DNA"/>
</dbReference>
<keyword evidence="4" id="KW-0411">Iron-sulfur</keyword>
<sequence>MGQFICSLEDLKEGESKGFTIDSNPYFIVRKYGELYAYHNSCPHLGIQLEMIPDQFLDTSNSLINCSMHGALFRIEDGLCVSGPCAEQFLTSIPIMIEDGNIYMIVE</sequence>
<evidence type="ECO:0000256" key="3">
    <source>
        <dbReference type="ARBA" id="ARBA00023004"/>
    </source>
</evidence>
<dbReference type="PANTHER" id="PTHR40261:SF1">
    <property type="entry name" value="RIESKE DOMAIN-CONTAINING PROTEIN"/>
    <property type="match status" value="1"/>
</dbReference>
<reference evidence="6 7" key="1">
    <citation type="submission" date="2006-03" db="EMBL/GenBank/DDBJ databases">
        <authorList>
            <person name="Pinhassi J."/>
            <person name="Pedros-Alio C."/>
            <person name="Ferriera S."/>
            <person name="Johnson J."/>
            <person name="Kravitz S."/>
            <person name="Halpern A."/>
            <person name="Remington K."/>
            <person name="Beeson K."/>
            <person name="Tran B."/>
            <person name="Rogers Y.-H."/>
            <person name="Friedman R."/>
            <person name="Venter J.C."/>
        </authorList>
    </citation>
    <scope>NUCLEOTIDE SEQUENCE [LARGE SCALE GENOMIC DNA]</scope>
    <source>
        <strain evidence="6 7">RED65</strain>
    </source>
</reference>
<dbReference type="HOGENOM" id="CLU_055690_4_3_6"/>
<dbReference type="GO" id="GO:0051537">
    <property type="term" value="F:2 iron, 2 sulfur cluster binding"/>
    <property type="evidence" value="ECO:0007669"/>
    <property type="project" value="UniProtKB-KW"/>
</dbReference>
<name>Q1N0I4_9GAMM</name>
<dbReference type="CDD" id="cd03467">
    <property type="entry name" value="Rieske"/>
    <property type="match status" value="1"/>
</dbReference>
<dbReference type="PANTHER" id="PTHR40261">
    <property type="match status" value="1"/>
</dbReference>
<keyword evidence="3" id="KW-0408">Iron</keyword>
<dbReference type="Pfam" id="PF00355">
    <property type="entry name" value="Rieske"/>
    <property type="match status" value="1"/>
</dbReference>
<dbReference type="GO" id="GO:0046872">
    <property type="term" value="F:metal ion binding"/>
    <property type="evidence" value="ECO:0007669"/>
    <property type="project" value="UniProtKB-KW"/>
</dbReference>
<evidence type="ECO:0000259" key="5">
    <source>
        <dbReference type="PROSITE" id="PS51296"/>
    </source>
</evidence>